<protein>
    <submittedName>
        <fullName evidence="1">Uncharacterized protein</fullName>
    </submittedName>
</protein>
<reference evidence="1" key="2">
    <citation type="submission" date="2025-09" db="UniProtKB">
        <authorList>
            <consortium name="Ensembl"/>
        </authorList>
    </citation>
    <scope>IDENTIFICATION</scope>
</reference>
<reference evidence="1" key="1">
    <citation type="submission" date="2025-08" db="UniProtKB">
        <authorList>
            <consortium name="Ensembl"/>
        </authorList>
    </citation>
    <scope>IDENTIFICATION</scope>
</reference>
<proteinExistence type="predicted"/>
<dbReference type="AlphaFoldDB" id="A0A674I3U7"/>
<organism evidence="1 2">
    <name type="scientific">Terrapene triunguis</name>
    <name type="common">Three-toed box turtle</name>
    <dbReference type="NCBI Taxonomy" id="2587831"/>
    <lineage>
        <taxon>Eukaryota</taxon>
        <taxon>Metazoa</taxon>
        <taxon>Chordata</taxon>
        <taxon>Craniata</taxon>
        <taxon>Vertebrata</taxon>
        <taxon>Euteleostomi</taxon>
        <taxon>Archelosauria</taxon>
        <taxon>Testudinata</taxon>
        <taxon>Testudines</taxon>
        <taxon>Cryptodira</taxon>
        <taxon>Durocryptodira</taxon>
        <taxon>Testudinoidea</taxon>
        <taxon>Emydidae</taxon>
        <taxon>Terrapene</taxon>
    </lineage>
</organism>
<evidence type="ECO:0000313" key="2">
    <source>
        <dbReference type="Proteomes" id="UP000472274"/>
    </source>
</evidence>
<dbReference type="Ensembl" id="ENSTMTT00000002620.1">
    <property type="protein sequence ID" value="ENSTMTP00000002524.1"/>
    <property type="gene ID" value="ENSTMTG00000001974.1"/>
</dbReference>
<evidence type="ECO:0000313" key="1">
    <source>
        <dbReference type="Ensembl" id="ENSTMTP00000002524.1"/>
    </source>
</evidence>
<accession>A0A674I3U7</accession>
<name>A0A674I3U7_9SAUR</name>
<sequence length="136" mass="14907">MQITGSLLIDFTVVDHALSTHQSLGSRGRHFSFLPSDDSVGSTAAPCPDALVSSNCFSAWPAACAVSCYFQHLWGVSDNIQKCQVCFVKCLIHLCLKDNHVNKITHCPSSACIIRGCRHSINEQVSCEVVNWPEKE</sequence>
<keyword evidence="2" id="KW-1185">Reference proteome</keyword>
<dbReference type="Proteomes" id="UP000472274">
    <property type="component" value="Unplaced"/>
</dbReference>
<dbReference type="InParanoid" id="A0A674I3U7"/>